<keyword evidence="2 4" id="KW-0472">Membrane</keyword>
<feature type="domain" description="OmpA-like" evidence="7">
    <location>
        <begin position="250"/>
        <end position="361"/>
    </location>
</feature>
<feature type="region of interest" description="Disordered" evidence="5">
    <location>
        <begin position="338"/>
        <end position="361"/>
    </location>
</feature>
<proteinExistence type="predicted"/>
<dbReference type="InterPro" id="IPR036737">
    <property type="entry name" value="OmpA-like_sf"/>
</dbReference>
<feature type="compositionally biased region" description="Basic and acidic residues" evidence="5">
    <location>
        <begin position="348"/>
        <end position="361"/>
    </location>
</feature>
<evidence type="ECO:0000259" key="7">
    <source>
        <dbReference type="PROSITE" id="PS51123"/>
    </source>
</evidence>
<reference evidence="8 9" key="1">
    <citation type="submission" date="2022-03" db="EMBL/GenBank/DDBJ databases">
        <title>Hymenobactersp. isolated from the air.</title>
        <authorList>
            <person name="Won M."/>
            <person name="Kwon S.-W."/>
        </authorList>
    </citation>
    <scope>NUCLEOTIDE SEQUENCE [LARGE SCALE GENOMIC DNA]</scope>
    <source>
        <strain evidence="8 9">KACC 22596</strain>
    </source>
</reference>
<dbReference type="Pfam" id="PF00691">
    <property type="entry name" value="OmpA"/>
    <property type="match status" value="1"/>
</dbReference>
<dbReference type="Gene3D" id="3.30.1330.60">
    <property type="entry name" value="OmpA-like domain"/>
    <property type="match status" value="1"/>
</dbReference>
<evidence type="ECO:0000256" key="5">
    <source>
        <dbReference type="SAM" id="MobiDB-lite"/>
    </source>
</evidence>
<dbReference type="InterPro" id="IPR006664">
    <property type="entry name" value="OMP_bac"/>
</dbReference>
<feature type="compositionally biased region" description="Pro residues" evidence="5">
    <location>
        <begin position="228"/>
        <end position="238"/>
    </location>
</feature>
<dbReference type="Proteomes" id="UP000831390">
    <property type="component" value="Chromosome"/>
</dbReference>
<evidence type="ECO:0000256" key="6">
    <source>
        <dbReference type="SAM" id="SignalP"/>
    </source>
</evidence>
<gene>
    <name evidence="8" type="ORF">MTP16_15810</name>
</gene>
<dbReference type="PRINTS" id="PR01021">
    <property type="entry name" value="OMPADOMAIN"/>
</dbReference>
<feature type="chain" id="PRO_5046997182" evidence="6">
    <location>
        <begin position="21"/>
        <end position="361"/>
    </location>
</feature>
<dbReference type="InterPro" id="IPR006665">
    <property type="entry name" value="OmpA-like"/>
</dbReference>
<protein>
    <submittedName>
        <fullName evidence="8">OmpA family protein</fullName>
    </submittedName>
</protein>
<evidence type="ECO:0000313" key="9">
    <source>
        <dbReference type="Proteomes" id="UP000831390"/>
    </source>
</evidence>
<feature type="region of interest" description="Disordered" evidence="5">
    <location>
        <begin position="219"/>
        <end position="238"/>
    </location>
</feature>
<dbReference type="PANTHER" id="PTHR30329">
    <property type="entry name" value="STATOR ELEMENT OF FLAGELLAR MOTOR COMPLEX"/>
    <property type="match status" value="1"/>
</dbReference>
<dbReference type="RefSeq" id="WP_243511450.1">
    <property type="nucleotide sequence ID" value="NZ_CP094534.1"/>
</dbReference>
<dbReference type="InterPro" id="IPR050330">
    <property type="entry name" value="Bact_OuterMem_StrucFunc"/>
</dbReference>
<keyword evidence="9" id="KW-1185">Reference proteome</keyword>
<name>A0ABY4B0C2_9BACT</name>
<dbReference type="SUPFAM" id="SSF103088">
    <property type="entry name" value="OmpA-like"/>
    <property type="match status" value="1"/>
</dbReference>
<evidence type="ECO:0000313" key="8">
    <source>
        <dbReference type="EMBL" id="UOE32592.1"/>
    </source>
</evidence>
<evidence type="ECO:0000256" key="4">
    <source>
        <dbReference type="PROSITE-ProRule" id="PRU00473"/>
    </source>
</evidence>
<dbReference type="PANTHER" id="PTHR30329:SF21">
    <property type="entry name" value="LIPOPROTEIN YIAD-RELATED"/>
    <property type="match status" value="1"/>
</dbReference>
<evidence type="ECO:0000256" key="3">
    <source>
        <dbReference type="ARBA" id="ARBA00023237"/>
    </source>
</evidence>
<evidence type="ECO:0000256" key="1">
    <source>
        <dbReference type="ARBA" id="ARBA00004442"/>
    </source>
</evidence>
<organism evidence="8 9">
    <name type="scientific">Hymenobacter monticola</name>
    <dbReference type="NCBI Taxonomy" id="1705399"/>
    <lineage>
        <taxon>Bacteria</taxon>
        <taxon>Pseudomonadati</taxon>
        <taxon>Bacteroidota</taxon>
        <taxon>Cytophagia</taxon>
        <taxon>Cytophagales</taxon>
        <taxon>Hymenobacteraceae</taxon>
        <taxon>Hymenobacter</taxon>
    </lineage>
</organism>
<feature type="signal peptide" evidence="6">
    <location>
        <begin position="1"/>
        <end position="20"/>
    </location>
</feature>
<dbReference type="EMBL" id="CP094534">
    <property type="protein sequence ID" value="UOE32592.1"/>
    <property type="molecule type" value="Genomic_DNA"/>
</dbReference>
<sequence>MKSSFWYGIGALLLAAPAQAQTSASSLTGIWQGVENDSSKPGQYWPSLLRLQQGKGADAFGILYEEVGDKPYVTVTFQMKGTRTATGLRLEHVAKLNETGWTRDSYWCDGSITFTYDPALEKLTGHATYRPQGDCNVGTLTLYRVRLKSAGTVPAGVESSLRVSGRNVLWYADAELKQPVNTGNTFRTKLNKTTTFYITQGYYPTKESSAVPITIKVTGNPPKTATPAPAPPTPPVAPPDTVRPAPAAPLISTTPVVLPTVLFKVGKPELLPESSPALDQLAAELKSRPTLQIRVSGHADKVGEPDKNQVLSEQRAEAVKTYLVKAGIAAERIRTIGYGDTRPLHPSPDVRNRRVEVEEVK</sequence>
<comment type="subcellular location">
    <subcellularLocation>
        <location evidence="1">Cell outer membrane</location>
    </subcellularLocation>
</comment>
<keyword evidence="3" id="KW-0998">Cell outer membrane</keyword>
<accession>A0ABY4B0C2</accession>
<dbReference type="PROSITE" id="PS51123">
    <property type="entry name" value="OMPA_2"/>
    <property type="match status" value="1"/>
</dbReference>
<dbReference type="CDD" id="cd07185">
    <property type="entry name" value="OmpA_C-like"/>
    <property type="match status" value="1"/>
</dbReference>
<keyword evidence="6" id="KW-0732">Signal</keyword>
<evidence type="ECO:0000256" key="2">
    <source>
        <dbReference type="ARBA" id="ARBA00023136"/>
    </source>
</evidence>